<dbReference type="EMBL" id="JAFBMS010000080">
    <property type="protein sequence ID" value="KAG9337790.1"/>
    <property type="molecule type" value="Genomic_DNA"/>
</dbReference>
<reference evidence="2" key="1">
    <citation type="thesis" date="2021" institute="BYU ScholarsArchive" country="Provo, UT, USA">
        <title>Applications of and Algorithms for Genome Assembly and Genomic Analyses with an Emphasis on Marine Teleosts.</title>
        <authorList>
            <person name="Pickett B.D."/>
        </authorList>
    </citation>
    <scope>NUCLEOTIDE SEQUENCE</scope>
    <source>
        <strain evidence="2">HI-2016</strain>
    </source>
</reference>
<keyword evidence="3" id="KW-1185">Reference proteome</keyword>
<evidence type="ECO:0000313" key="2">
    <source>
        <dbReference type="EMBL" id="KAG9337790.1"/>
    </source>
</evidence>
<organism evidence="2 3">
    <name type="scientific">Albula glossodonta</name>
    <name type="common">roundjaw bonefish</name>
    <dbReference type="NCBI Taxonomy" id="121402"/>
    <lineage>
        <taxon>Eukaryota</taxon>
        <taxon>Metazoa</taxon>
        <taxon>Chordata</taxon>
        <taxon>Craniata</taxon>
        <taxon>Vertebrata</taxon>
        <taxon>Euteleostomi</taxon>
        <taxon>Actinopterygii</taxon>
        <taxon>Neopterygii</taxon>
        <taxon>Teleostei</taxon>
        <taxon>Albuliformes</taxon>
        <taxon>Albulidae</taxon>
        <taxon>Albula</taxon>
    </lineage>
</organism>
<dbReference type="AlphaFoldDB" id="A0A8T2NEQ0"/>
<comment type="caution">
    <text evidence="2">The sequence shown here is derived from an EMBL/GenBank/DDBJ whole genome shotgun (WGS) entry which is preliminary data.</text>
</comment>
<feature type="compositionally biased region" description="Basic and acidic residues" evidence="1">
    <location>
        <begin position="88"/>
        <end position="97"/>
    </location>
</feature>
<evidence type="ECO:0000256" key="1">
    <source>
        <dbReference type="SAM" id="MobiDB-lite"/>
    </source>
</evidence>
<accession>A0A8T2NEQ0</accession>
<dbReference type="Proteomes" id="UP000824540">
    <property type="component" value="Unassembled WGS sequence"/>
</dbReference>
<feature type="region of interest" description="Disordered" evidence="1">
    <location>
        <begin position="67"/>
        <end position="107"/>
    </location>
</feature>
<sequence length="107" mass="11357">MAVNSVNILSPLPTVPVYVRLSFPITGQPDESLKESELESGDPERLSLASAFKAAVPVRAAGATLLAQSRNGDSGGAGLRIPHRSVRTSRDFADGPRRSSCQSPRQK</sequence>
<gene>
    <name evidence="2" type="ORF">JZ751_027591</name>
</gene>
<protein>
    <submittedName>
        <fullName evidence="2">Uncharacterized protein</fullName>
    </submittedName>
</protein>
<evidence type="ECO:0000313" key="3">
    <source>
        <dbReference type="Proteomes" id="UP000824540"/>
    </source>
</evidence>
<proteinExistence type="predicted"/>
<name>A0A8T2NEQ0_9TELE</name>